<gene>
    <name evidence="2" type="ORF">F7D73_02905</name>
</gene>
<protein>
    <recommendedName>
        <fullName evidence="4">Outer membrane protein beta-barrel domain-containing protein</fullName>
    </recommendedName>
</protein>
<accession>A0A6G1TXN7</accession>
<feature type="signal peptide" evidence="1">
    <location>
        <begin position="1"/>
        <end position="29"/>
    </location>
</feature>
<name>A0A6G1TXN7_9BACT</name>
<evidence type="ECO:0008006" key="4">
    <source>
        <dbReference type="Google" id="ProtNLM"/>
    </source>
</evidence>
<dbReference type="SUPFAM" id="SSF56925">
    <property type="entry name" value="OMPA-like"/>
    <property type="match status" value="1"/>
</dbReference>
<dbReference type="EMBL" id="VZCB01000022">
    <property type="protein sequence ID" value="MQN79926.1"/>
    <property type="molecule type" value="Genomic_DNA"/>
</dbReference>
<dbReference type="Proteomes" id="UP000480425">
    <property type="component" value="Unassembled WGS sequence"/>
</dbReference>
<feature type="chain" id="PRO_5026197507" description="Outer membrane protein beta-barrel domain-containing protein" evidence="1">
    <location>
        <begin position="30"/>
        <end position="228"/>
    </location>
</feature>
<evidence type="ECO:0000256" key="1">
    <source>
        <dbReference type="SAM" id="SignalP"/>
    </source>
</evidence>
<evidence type="ECO:0000313" key="2">
    <source>
        <dbReference type="EMBL" id="MQN79926.1"/>
    </source>
</evidence>
<reference evidence="2 3" key="1">
    <citation type="submission" date="2019-09" db="EMBL/GenBank/DDBJ databases">
        <title>Distinct polysaccharide growth profiles of human intestinal Prevotella copri isolates.</title>
        <authorList>
            <person name="Fehlner-Peach H."/>
            <person name="Magnabosco C."/>
            <person name="Raghavan V."/>
            <person name="Scher J.U."/>
            <person name="Tett A."/>
            <person name="Cox L.M."/>
            <person name="Gottsegen C."/>
            <person name="Watters A."/>
            <person name="Wiltshire- Gordon J.D."/>
            <person name="Segata N."/>
            <person name="Bonneau R."/>
            <person name="Littman D.R."/>
        </authorList>
    </citation>
    <scope>NUCLEOTIDE SEQUENCE [LARGE SCALE GENOMIC DNA]</scope>
    <source>
        <strain evidence="3">iA622</strain>
    </source>
</reference>
<evidence type="ECO:0000313" key="3">
    <source>
        <dbReference type="Proteomes" id="UP000480425"/>
    </source>
</evidence>
<dbReference type="OrthoDB" id="1077923at2"/>
<dbReference type="InterPro" id="IPR011250">
    <property type="entry name" value="OMP/PagP_B-barrel"/>
</dbReference>
<dbReference type="RefSeq" id="WP_153122208.1">
    <property type="nucleotide sequence ID" value="NZ_VZCB01000022.1"/>
</dbReference>
<proteinExistence type="predicted"/>
<dbReference type="AlphaFoldDB" id="A0A6G1TXN7"/>
<keyword evidence="1" id="KW-0732">Signal</keyword>
<sequence>MNSKSAAKLAACASFALFLSGIPSQKACAQEQEKKVVVEDADNEKRYLPANSISVSSGYSWLSNEILTANGDKLGRTPTGFDVTMEYAHLWKLKNTRRPFYIGFSINGMGSRTKVKIPRNGGNDVNDVIMNYFVGAGYKMAYKTNKRFIWNLLLSLGYACTDDDFATVDGFGVYAEMGCEYMLSKHWSAGMNLGGMSSAYKQPAGWDGSKYKYGIDHNGLRAKLAYYF</sequence>
<organism evidence="2 3">
    <name type="scientific">Segatella copri</name>
    <dbReference type="NCBI Taxonomy" id="165179"/>
    <lineage>
        <taxon>Bacteria</taxon>
        <taxon>Pseudomonadati</taxon>
        <taxon>Bacteroidota</taxon>
        <taxon>Bacteroidia</taxon>
        <taxon>Bacteroidales</taxon>
        <taxon>Prevotellaceae</taxon>
        <taxon>Segatella</taxon>
    </lineage>
</organism>
<comment type="caution">
    <text evidence="2">The sequence shown here is derived from an EMBL/GenBank/DDBJ whole genome shotgun (WGS) entry which is preliminary data.</text>
</comment>